<feature type="compositionally biased region" description="Polar residues" evidence="1">
    <location>
        <begin position="90"/>
        <end position="100"/>
    </location>
</feature>
<keyword evidence="3" id="KW-1185">Reference proteome</keyword>
<protein>
    <submittedName>
        <fullName evidence="2">Uncharacterized protein</fullName>
    </submittedName>
</protein>
<dbReference type="AlphaFoldDB" id="A0AA88GCA2"/>
<dbReference type="Proteomes" id="UP000816034">
    <property type="component" value="Unassembled WGS sequence"/>
</dbReference>
<feature type="region of interest" description="Disordered" evidence="1">
    <location>
        <begin position="311"/>
        <end position="331"/>
    </location>
</feature>
<accession>A0AA88GCA2</accession>
<feature type="compositionally biased region" description="Polar residues" evidence="1">
    <location>
        <begin position="321"/>
        <end position="331"/>
    </location>
</feature>
<feature type="compositionally biased region" description="Acidic residues" evidence="1">
    <location>
        <begin position="133"/>
        <end position="146"/>
    </location>
</feature>
<gene>
    <name evidence="2" type="ORF">C9374_013087</name>
</gene>
<evidence type="ECO:0000313" key="3">
    <source>
        <dbReference type="Proteomes" id="UP000816034"/>
    </source>
</evidence>
<evidence type="ECO:0000256" key="1">
    <source>
        <dbReference type="SAM" id="MobiDB-lite"/>
    </source>
</evidence>
<dbReference type="GeneID" id="68105540"/>
<feature type="compositionally biased region" description="Polar residues" evidence="1">
    <location>
        <begin position="194"/>
        <end position="215"/>
    </location>
</feature>
<reference evidence="2 3" key="1">
    <citation type="journal article" date="2018" name="BMC Genomics">
        <title>The genome of Naegleria lovaniensis, the basis for a comparative approach to unravel pathogenicity factors of the human pathogenic amoeba N. fowleri.</title>
        <authorList>
            <person name="Liechti N."/>
            <person name="Schurch N."/>
            <person name="Bruggmann R."/>
            <person name="Wittwer M."/>
        </authorList>
    </citation>
    <scope>NUCLEOTIDE SEQUENCE [LARGE SCALE GENOMIC DNA]</scope>
    <source>
        <strain evidence="2 3">ATCC 30569</strain>
    </source>
</reference>
<comment type="caution">
    <text evidence="2">The sequence shown here is derived from an EMBL/GenBank/DDBJ whole genome shotgun (WGS) entry which is preliminary data.</text>
</comment>
<feature type="compositionally biased region" description="Basic and acidic residues" evidence="1">
    <location>
        <begin position="311"/>
        <end position="320"/>
    </location>
</feature>
<feature type="region of interest" description="Disordered" evidence="1">
    <location>
        <begin position="59"/>
        <end position="146"/>
    </location>
</feature>
<name>A0AA88GCA2_NAELO</name>
<evidence type="ECO:0000313" key="2">
    <source>
        <dbReference type="EMBL" id="KAG2372880.1"/>
    </source>
</evidence>
<feature type="region of interest" description="Disordered" evidence="1">
    <location>
        <begin position="576"/>
        <end position="595"/>
    </location>
</feature>
<feature type="compositionally biased region" description="Polar residues" evidence="1">
    <location>
        <begin position="1"/>
        <end position="11"/>
    </location>
</feature>
<dbReference type="RefSeq" id="XP_044542055.1">
    <property type="nucleotide sequence ID" value="XM_044688924.1"/>
</dbReference>
<feature type="compositionally biased region" description="Polar residues" evidence="1">
    <location>
        <begin position="27"/>
        <end position="36"/>
    </location>
</feature>
<feature type="region of interest" description="Disordered" evidence="1">
    <location>
        <begin position="1"/>
        <end position="36"/>
    </location>
</feature>
<dbReference type="EMBL" id="PYSW02000065">
    <property type="protein sequence ID" value="KAG2372880.1"/>
    <property type="molecule type" value="Genomic_DNA"/>
</dbReference>
<feature type="compositionally biased region" description="Acidic residues" evidence="1">
    <location>
        <begin position="64"/>
        <end position="77"/>
    </location>
</feature>
<organism evidence="2 3">
    <name type="scientific">Naegleria lovaniensis</name>
    <name type="common">Amoeba</name>
    <dbReference type="NCBI Taxonomy" id="51637"/>
    <lineage>
        <taxon>Eukaryota</taxon>
        <taxon>Discoba</taxon>
        <taxon>Heterolobosea</taxon>
        <taxon>Tetramitia</taxon>
        <taxon>Eutetramitia</taxon>
        <taxon>Vahlkampfiidae</taxon>
        <taxon>Naegleria</taxon>
    </lineage>
</organism>
<proteinExistence type="predicted"/>
<sequence length="595" mass="67882">MFQTSSSTSINRPLKNIDDHQLENEGKTNQNIEYSTITTGNGFKEFRDKDEEDETFFMGSNEVWVEEDEEDEENSLGEEDHPLTLDPGNSEMTMSSSPSILTKMPVPRERIHQQQAQHQNDTDSQDDRHHQDEFDEDGNADDDEDEVEEIVRRMNEKLNASLNSSNVFSDCMQAMELCKEIIFMPIPSLEEENVATTSENMESSQQQDGTLSSHLGEQAPGGAVASLFNLFSEASMNSGSGDVHSSFMQQPLYDDSQEGFRLEDIEAELLRAAEKGQNTSTLYLQKINELTIIRNNMRRVLDTSIKKLRDESSSRNDNLEKSSCSEQSHTIRTEVSNGRNVSLFPDSMLQELQLGNVSLSRSRILTFDESIEIVSFIGGVIRMHSGVFPNRFLDNTRSLGTYLVGILHYYAQSINRTNFEVLIFEPNPEHFEWTKHNVNTFTKHLLKRNIFATSSFKSTVENVDFFAWLFDTKNDVRSSVVMLDLTPSCKEFDPSVVLKDLRIETETISRNANEMIEHMLYFGVCCVVLKVPCNYSEKQLSTHNKLWRIYVKIFGNSKYMIIFNYKPILMTGLSKHHGGKSDGNAARVSSKRQQR</sequence>
<feature type="compositionally biased region" description="Basic and acidic residues" evidence="1">
    <location>
        <begin position="15"/>
        <end position="26"/>
    </location>
</feature>
<feature type="region of interest" description="Disordered" evidence="1">
    <location>
        <begin position="193"/>
        <end position="218"/>
    </location>
</feature>